<feature type="transmembrane region" description="Helical" evidence="1">
    <location>
        <begin position="294"/>
        <end position="315"/>
    </location>
</feature>
<accession>A0ABS0H9N2</accession>
<feature type="transmembrane region" description="Helical" evidence="1">
    <location>
        <begin position="207"/>
        <end position="230"/>
    </location>
</feature>
<dbReference type="InterPro" id="IPR050879">
    <property type="entry name" value="Acyltransferase_3"/>
</dbReference>
<gene>
    <name evidence="3" type="ORF">I0C86_38940</name>
</gene>
<dbReference type="PANTHER" id="PTHR23028">
    <property type="entry name" value="ACETYLTRANSFERASE"/>
    <property type="match status" value="1"/>
</dbReference>
<dbReference type="Pfam" id="PF01757">
    <property type="entry name" value="Acyl_transf_3"/>
    <property type="match status" value="1"/>
</dbReference>
<keyword evidence="3" id="KW-0808">Transferase</keyword>
<evidence type="ECO:0000259" key="2">
    <source>
        <dbReference type="Pfam" id="PF01757"/>
    </source>
</evidence>
<name>A0ABS0H9N2_9ACTN</name>
<sequence length="377" mass="41436">MTQDPAVLARRLPTLDGMRGIAAIVVFISHSTLMNFFADERVDDRFFGIFSRTGSAALNFFFILSGFVLAWSAVDGDTKQAFWRRRAAKIVPNNLLICAACVVLLLLTGQGVSLWPALANFALVQTWFPNMDIFNGLNPPTWSLSCEVFFYVAFPWLIAGIRRIPSGRLWLVAGGLVAGMLALPFIAMALPAEPAYTYANTSFPRFWLVYGLPLSRILDFTLGIILARLVREDRIRVNLPTATLLTLAFYGVSQVVPLLFSVVVAMVIPAALLVVAGARVDIAGKPSPLRARVPVWLGDSSYAFYLIHIIVLYFASQLSPDGWGVPGAIGVMVGSYLVTLGLGGLLYTYYERPMMRRFGRSRPVAVDPPRVALPQSR</sequence>
<dbReference type="PANTHER" id="PTHR23028:SF53">
    <property type="entry name" value="ACYL_TRANSF_3 DOMAIN-CONTAINING PROTEIN"/>
    <property type="match status" value="1"/>
</dbReference>
<keyword evidence="1" id="KW-0472">Membrane</keyword>
<feature type="transmembrane region" description="Helical" evidence="1">
    <location>
        <begin position="327"/>
        <end position="350"/>
    </location>
</feature>
<feature type="transmembrane region" description="Helical" evidence="1">
    <location>
        <begin position="57"/>
        <end position="74"/>
    </location>
</feature>
<organism evidence="3 4">
    <name type="scientific">Plantactinospora alkalitolerans</name>
    <dbReference type="NCBI Taxonomy" id="2789879"/>
    <lineage>
        <taxon>Bacteria</taxon>
        <taxon>Bacillati</taxon>
        <taxon>Actinomycetota</taxon>
        <taxon>Actinomycetes</taxon>
        <taxon>Micromonosporales</taxon>
        <taxon>Micromonosporaceae</taxon>
        <taxon>Plantactinospora</taxon>
    </lineage>
</organism>
<evidence type="ECO:0000313" key="3">
    <source>
        <dbReference type="EMBL" id="MBF9134859.1"/>
    </source>
</evidence>
<comment type="caution">
    <text evidence="3">The sequence shown here is derived from an EMBL/GenBank/DDBJ whole genome shotgun (WGS) entry which is preliminary data.</text>
</comment>
<feature type="domain" description="Acyltransferase 3" evidence="2">
    <location>
        <begin position="15"/>
        <end position="340"/>
    </location>
</feature>
<dbReference type="InterPro" id="IPR002656">
    <property type="entry name" value="Acyl_transf_3_dom"/>
</dbReference>
<feature type="transmembrane region" description="Helical" evidence="1">
    <location>
        <begin position="20"/>
        <end position="37"/>
    </location>
</feature>
<keyword evidence="1" id="KW-0812">Transmembrane</keyword>
<dbReference type="RefSeq" id="WP_196206330.1">
    <property type="nucleotide sequence ID" value="NZ_JADPUN010000397.1"/>
</dbReference>
<feature type="transmembrane region" description="Helical" evidence="1">
    <location>
        <begin position="142"/>
        <end position="161"/>
    </location>
</feature>
<reference evidence="3 4" key="1">
    <citation type="submission" date="2020-11" db="EMBL/GenBank/DDBJ databases">
        <title>A novel isolate from a Black sea contaminated sediment with potential to produce alkanes: Plantactinospora alkalitolerans sp. nov.</title>
        <authorList>
            <person name="Carro L."/>
            <person name="Veyisoglu A."/>
            <person name="Guven K."/>
            <person name="Schumann P."/>
            <person name="Klenk H.-P."/>
            <person name="Sahin N."/>
        </authorList>
    </citation>
    <scope>NUCLEOTIDE SEQUENCE [LARGE SCALE GENOMIC DNA]</scope>
    <source>
        <strain evidence="3 4">S1510</strain>
    </source>
</reference>
<proteinExistence type="predicted"/>
<feature type="transmembrane region" description="Helical" evidence="1">
    <location>
        <begin position="259"/>
        <end position="282"/>
    </location>
</feature>
<feature type="transmembrane region" description="Helical" evidence="1">
    <location>
        <begin position="168"/>
        <end position="187"/>
    </location>
</feature>
<keyword evidence="1" id="KW-1133">Transmembrane helix</keyword>
<protein>
    <submittedName>
        <fullName evidence="3">Acyltransferase</fullName>
    </submittedName>
</protein>
<dbReference type="Proteomes" id="UP000638560">
    <property type="component" value="Unassembled WGS sequence"/>
</dbReference>
<feature type="transmembrane region" description="Helical" evidence="1">
    <location>
        <begin position="95"/>
        <end position="122"/>
    </location>
</feature>
<feature type="transmembrane region" description="Helical" evidence="1">
    <location>
        <begin position="237"/>
        <end position="253"/>
    </location>
</feature>
<dbReference type="GO" id="GO:0016746">
    <property type="term" value="F:acyltransferase activity"/>
    <property type="evidence" value="ECO:0007669"/>
    <property type="project" value="UniProtKB-KW"/>
</dbReference>
<keyword evidence="3" id="KW-0012">Acyltransferase</keyword>
<dbReference type="EMBL" id="JADPUN010000397">
    <property type="protein sequence ID" value="MBF9134859.1"/>
    <property type="molecule type" value="Genomic_DNA"/>
</dbReference>
<evidence type="ECO:0000313" key="4">
    <source>
        <dbReference type="Proteomes" id="UP000638560"/>
    </source>
</evidence>
<keyword evidence="4" id="KW-1185">Reference proteome</keyword>
<evidence type="ECO:0000256" key="1">
    <source>
        <dbReference type="SAM" id="Phobius"/>
    </source>
</evidence>